<proteinExistence type="predicted"/>
<dbReference type="WBParaSite" id="JU765_v2.g2966.t1">
    <property type="protein sequence ID" value="JU765_v2.g2966.t1"/>
    <property type="gene ID" value="JU765_v2.g2966"/>
</dbReference>
<accession>A0AC34R392</accession>
<name>A0AC34R392_9BILA</name>
<organism evidence="1 2">
    <name type="scientific">Panagrolaimus sp. JU765</name>
    <dbReference type="NCBI Taxonomy" id="591449"/>
    <lineage>
        <taxon>Eukaryota</taxon>
        <taxon>Metazoa</taxon>
        <taxon>Ecdysozoa</taxon>
        <taxon>Nematoda</taxon>
        <taxon>Chromadorea</taxon>
        <taxon>Rhabditida</taxon>
        <taxon>Tylenchina</taxon>
        <taxon>Panagrolaimomorpha</taxon>
        <taxon>Panagrolaimoidea</taxon>
        <taxon>Panagrolaimidae</taxon>
        <taxon>Panagrolaimus</taxon>
    </lineage>
</organism>
<protein>
    <submittedName>
        <fullName evidence="2">Uncharacterized protein</fullName>
    </submittedName>
</protein>
<sequence length="1266" mass="142743">MLNECNTAEVLLTKIDADCVRVKEMKKQMLVEKKNSTSNHVDEYHLPTSFNVPDDCDLCVLADQRIFYLYHKTKTSYWEPPCVSWNCQLGLPYGWEEAVDAFGIQYFINHLTKSTTYEDPRQGGSTTTTMDQENESSLLDETPEMPPLRTYEIHRHPNIGFGFVAASQHPVIIQFVTIGGPSDGKLMANDQIIEVNGLDVSGHGKDEVVNLIRGSPSPLVMTVAQLPTKKKPSKKKNYRVRFEDKVTISQNDPSEIFPIIPNVVRVFLENGQTKSFKYDQNTGVQDVLNILNEKLQIKNGNRFALALEQFICTRSPRLTLLPPDHLLSEIASQPMSQSSRCRFRLTFVPQDLREFATDDPNAFNYLYEQCVNDVVAGRFSYEMRYEACVRLAALHLRQVAIDTKSLKPDGRPSVSKMEQEYGLATFLPTILLENVKKKEIRKHLRFYLKKDDQEQVQTNCRQSMSPRNCTAIKKFSISEELPSFSICSLIGDTMDINQSLRLRYVQIVSHLPSFGGRCFSVTFKQTRLDMLIQIDANQGLLVRHPGKLTQPTISIDYDLIDFLHIAPETDILRCMTVKLRNTAQQGLEFLIDKDDVSDFVLYVTGYCQVIYGRKLHVEYSSEPNEVSIAHQAPPYEGTHFVLPAGWNYSAEMGAGIEVMANFTQGPPSYFQAMGATGNHQDHLVDLSSANTHVKTLLTTHLSNGSHKAKRASLELPRFTDDTIVGSLGDRQNHQQDSPGARRSRLLTMTESLLVKNRPLSPRFRDSIRLYKQRHSVPNGTSKSPPKTLRRLSSSDDTDCSQSPTMNKAEILVKASTPNSPVNNIPRPSLFIKRNSLTQTRIFDQHKASFGLNSPDQLPQLQNIKFENLVNNSSSFTKKHVENALSLFPDKICTDLDIIDLTNGFVDDFDERKHVRFNFVDNQAPPKPPRRSYSPPLHKVNQDTFLETTKFGHALGIEDAFSAHCPVVSSHIPTSKTFPMGDKDLDFGEDFVPRTYAMARKEWDAQGSDAKPQIRRMSLKEFSGLEPSNSRSKISMSPILARFHRTSISTTGGSHLLDKFCLRRRSSSGLHKSPLDNMDATDHAVTNRFGIAGRSPSTGPPTRIVHEPLDFKQIEQRLKQMRSRLSSTMENVPNESPRKRNTVDTEKVKMMEELTRLAFGCKNMVRATTLPGQNEEIWRGIVMDTVDSADGVTEVAESMLKKSNSLYQAQLMSSKVDQMLRALIETIHDVEKAHGAEQYGEEAKQLVRSSTSLAASLTNLIHSVQGL</sequence>
<evidence type="ECO:0000313" key="1">
    <source>
        <dbReference type="Proteomes" id="UP000887576"/>
    </source>
</evidence>
<evidence type="ECO:0000313" key="2">
    <source>
        <dbReference type="WBParaSite" id="JU765_v2.g2966.t1"/>
    </source>
</evidence>
<reference evidence="2" key="1">
    <citation type="submission" date="2022-11" db="UniProtKB">
        <authorList>
            <consortium name="WormBaseParasite"/>
        </authorList>
    </citation>
    <scope>IDENTIFICATION</scope>
</reference>
<dbReference type="Proteomes" id="UP000887576">
    <property type="component" value="Unplaced"/>
</dbReference>